<dbReference type="EMBL" id="RWGY01000051">
    <property type="protein sequence ID" value="TVU06209.1"/>
    <property type="molecule type" value="Genomic_DNA"/>
</dbReference>
<protein>
    <submittedName>
        <fullName evidence="1">Uncharacterized protein</fullName>
    </submittedName>
</protein>
<organism evidence="1 2">
    <name type="scientific">Eragrostis curvula</name>
    <name type="common">weeping love grass</name>
    <dbReference type="NCBI Taxonomy" id="38414"/>
    <lineage>
        <taxon>Eukaryota</taxon>
        <taxon>Viridiplantae</taxon>
        <taxon>Streptophyta</taxon>
        <taxon>Embryophyta</taxon>
        <taxon>Tracheophyta</taxon>
        <taxon>Spermatophyta</taxon>
        <taxon>Magnoliopsida</taxon>
        <taxon>Liliopsida</taxon>
        <taxon>Poales</taxon>
        <taxon>Poaceae</taxon>
        <taxon>PACMAD clade</taxon>
        <taxon>Chloridoideae</taxon>
        <taxon>Eragrostideae</taxon>
        <taxon>Eragrostidinae</taxon>
        <taxon>Eragrostis</taxon>
    </lineage>
</organism>
<sequence>MFPRSIDVLAAASAVTNAFMMGKERRAEHLSYMNGLPPGFLHQATCQLLIKEQKFLNARTDAAGHSYSLRAVRRYVSPSGATVAHGYCTFQAEGIS</sequence>
<name>A0A5J9T469_9POAL</name>
<keyword evidence="2" id="KW-1185">Reference proteome</keyword>
<dbReference type="Gramene" id="TVU06209">
    <property type="protein sequence ID" value="TVU06209"/>
    <property type="gene ID" value="EJB05_49410"/>
</dbReference>
<evidence type="ECO:0000313" key="1">
    <source>
        <dbReference type="EMBL" id="TVU06209.1"/>
    </source>
</evidence>
<evidence type="ECO:0000313" key="2">
    <source>
        <dbReference type="Proteomes" id="UP000324897"/>
    </source>
</evidence>
<proteinExistence type="predicted"/>
<reference evidence="1 2" key="1">
    <citation type="journal article" date="2019" name="Sci. Rep.">
        <title>A high-quality genome of Eragrostis curvula grass provides insights into Poaceae evolution and supports new strategies to enhance forage quality.</title>
        <authorList>
            <person name="Carballo J."/>
            <person name="Santos B.A.C.M."/>
            <person name="Zappacosta D."/>
            <person name="Garbus I."/>
            <person name="Selva J.P."/>
            <person name="Gallo C.A."/>
            <person name="Diaz A."/>
            <person name="Albertini E."/>
            <person name="Caccamo M."/>
            <person name="Echenique V."/>
        </authorList>
    </citation>
    <scope>NUCLEOTIDE SEQUENCE [LARGE SCALE GENOMIC DNA]</scope>
    <source>
        <strain evidence="2">cv. Victoria</strain>
        <tissue evidence="1">Leaf</tissue>
    </source>
</reference>
<comment type="caution">
    <text evidence="1">The sequence shown here is derived from an EMBL/GenBank/DDBJ whole genome shotgun (WGS) entry which is preliminary data.</text>
</comment>
<dbReference type="AlphaFoldDB" id="A0A5J9T469"/>
<accession>A0A5J9T469</accession>
<gene>
    <name evidence="1" type="ORF">EJB05_49410</name>
</gene>
<dbReference type="Proteomes" id="UP000324897">
    <property type="component" value="Unassembled WGS sequence"/>
</dbReference>